<organism evidence="1 2">
    <name type="scientific">Hyaloscypha hepaticicola</name>
    <dbReference type="NCBI Taxonomy" id="2082293"/>
    <lineage>
        <taxon>Eukaryota</taxon>
        <taxon>Fungi</taxon>
        <taxon>Dikarya</taxon>
        <taxon>Ascomycota</taxon>
        <taxon>Pezizomycotina</taxon>
        <taxon>Leotiomycetes</taxon>
        <taxon>Helotiales</taxon>
        <taxon>Hyaloscyphaceae</taxon>
        <taxon>Hyaloscypha</taxon>
    </lineage>
</organism>
<dbReference type="Proteomes" id="UP000235672">
    <property type="component" value="Unassembled WGS sequence"/>
</dbReference>
<accession>A0A2J6Q191</accession>
<proteinExistence type="predicted"/>
<name>A0A2J6Q191_9HELO</name>
<reference evidence="1 2" key="1">
    <citation type="submission" date="2016-05" db="EMBL/GenBank/DDBJ databases">
        <title>A degradative enzymes factory behind the ericoid mycorrhizal symbiosis.</title>
        <authorList>
            <consortium name="DOE Joint Genome Institute"/>
            <person name="Martino E."/>
            <person name="Morin E."/>
            <person name="Grelet G."/>
            <person name="Kuo A."/>
            <person name="Kohler A."/>
            <person name="Daghino S."/>
            <person name="Barry K."/>
            <person name="Choi C."/>
            <person name="Cichocki N."/>
            <person name="Clum A."/>
            <person name="Copeland A."/>
            <person name="Hainaut M."/>
            <person name="Haridas S."/>
            <person name="Labutti K."/>
            <person name="Lindquist E."/>
            <person name="Lipzen A."/>
            <person name="Khouja H.-R."/>
            <person name="Murat C."/>
            <person name="Ohm R."/>
            <person name="Olson A."/>
            <person name="Spatafora J."/>
            <person name="Veneault-Fourrey C."/>
            <person name="Henrissat B."/>
            <person name="Grigoriev I."/>
            <person name="Martin F."/>
            <person name="Perotto S."/>
        </authorList>
    </citation>
    <scope>NUCLEOTIDE SEQUENCE [LARGE SCALE GENOMIC DNA]</scope>
    <source>
        <strain evidence="1 2">UAMH 7357</strain>
    </source>
</reference>
<protein>
    <submittedName>
        <fullName evidence="1">Uncharacterized protein</fullName>
    </submittedName>
</protein>
<dbReference type="AlphaFoldDB" id="A0A2J6Q191"/>
<evidence type="ECO:0000313" key="2">
    <source>
        <dbReference type="Proteomes" id="UP000235672"/>
    </source>
</evidence>
<keyword evidence="2" id="KW-1185">Reference proteome</keyword>
<dbReference type="EMBL" id="KZ613486">
    <property type="protein sequence ID" value="PMD20053.1"/>
    <property type="molecule type" value="Genomic_DNA"/>
</dbReference>
<evidence type="ECO:0000313" key="1">
    <source>
        <dbReference type="EMBL" id="PMD20053.1"/>
    </source>
</evidence>
<gene>
    <name evidence="1" type="ORF">NA56DRAFT_183573</name>
</gene>
<sequence length="87" mass="10235">MEKRNVRMGVGFYRCTARNVIYSPPPFERLSSSVDDTFAAFIPSRLALINYITCICRFQETIRDIKLKQHHKRLLWASLETDARHSF</sequence>